<organism evidence="1 2">
    <name type="scientific">Variovorax boronicumulans</name>
    <dbReference type="NCBI Taxonomy" id="436515"/>
    <lineage>
        <taxon>Bacteria</taxon>
        <taxon>Pseudomonadati</taxon>
        <taxon>Pseudomonadota</taxon>
        <taxon>Betaproteobacteria</taxon>
        <taxon>Burkholderiales</taxon>
        <taxon>Comamonadaceae</taxon>
        <taxon>Variovorax</taxon>
    </lineage>
</organism>
<dbReference type="EMBL" id="JAUSRD010000009">
    <property type="protein sequence ID" value="MDP9894643.1"/>
    <property type="molecule type" value="Genomic_DNA"/>
</dbReference>
<evidence type="ECO:0008006" key="3">
    <source>
        <dbReference type="Google" id="ProtNLM"/>
    </source>
</evidence>
<proteinExistence type="predicted"/>
<name>A0AAW8CT59_9BURK</name>
<dbReference type="AlphaFoldDB" id="A0AAW8CT59"/>
<evidence type="ECO:0000313" key="2">
    <source>
        <dbReference type="Proteomes" id="UP001242045"/>
    </source>
</evidence>
<comment type="caution">
    <text evidence="1">The sequence shown here is derived from an EMBL/GenBank/DDBJ whole genome shotgun (WGS) entry which is preliminary data.</text>
</comment>
<evidence type="ECO:0000313" key="1">
    <source>
        <dbReference type="EMBL" id="MDP9894643.1"/>
    </source>
</evidence>
<accession>A0AAW8CT59</accession>
<dbReference type="Proteomes" id="UP001242045">
    <property type="component" value="Unassembled WGS sequence"/>
</dbReference>
<sequence>MEDMTTPEQPRGRNIDELRTQLRAQFFQWREVHPKAHIHALLDLNCPVAQYHELHPSNLSQRPIERHMEAVHRPDLAHEPELLPQLLQLHVAGEHGYPDEALIDLTLECAVARCRSVNGAYVAGWLCTDALPTAAARHLAKSGVVLDKSQARQRYLPFFEPYRLALLAGDPAAAGFLRRWLGPIRHWALIDTAGELKVISAPQQDDSEHTAPLGREQFASQARIATARFVVMAMTRAGIAVPSEPELRIDAAMRQASGSGLHRTEDIVFYALNVFTLGPRWAEHPQAATLVRQVASAPDDQPGLAQLIAALPDAVLDEMAASAHE</sequence>
<dbReference type="RefSeq" id="WP_307685674.1">
    <property type="nucleotide sequence ID" value="NZ_JAUSRD010000009.1"/>
</dbReference>
<gene>
    <name evidence="1" type="ORF">J2W31_003767</name>
</gene>
<reference evidence="1" key="1">
    <citation type="submission" date="2023-07" db="EMBL/GenBank/DDBJ databases">
        <title>Sorghum-associated microbial communities from plants grown in Nebraska, USA.</title>
        <authorList>
            <person name="Schachtman D."/>
        </authorList>
    </citation>
    <scope>NUCLEOTIDE SEQUENCE</scope>
    <source>
        <strain evidence="1">DS3754</strain>
    </source>
</reference>
<protein>
    <recommendedName>
        <fullName evidence="3">DUF4123 domain-containing protein</fullName>
    </recommendedName>
</protein>